<organism evidence="2">
    <name type="scientific">marine metagenome</name>
    <dbReference type="NCBI Taxonomy" id="408172"/>
    <lineage>
        <taxon>unclassified sequences</taxon>
        <taxon>metagenomes</taxon>
        <taxon>ecological metagenomes</taxon>
    </lineage>
</organism>
<sequence>LDLVAEVPSRAQRPAHGPAARATARPVRPRPGGHTM</sequence>
<accession>A0A382SQD2</accession>
<feature type="region of interest" description="Disordered" evidence="1">
    <location>
        <begin position="1"/>
        <end position="36"/>
    </location>
</feature>
<name>A0A382SQD2_9ZZZZ</name>
<feature type="non-terminal residue" evidence="2">
    <location>
        <position position="1"/>
    </location>
</feature>
<reference evidence="2" key="1">
    <citation type="submission" date="2018-05" db="EMBL/GenBank/DDBJ databases">
        <authorList>
            <person name="Lanie J.A."/>
            <person name="Ng W.-L."/>
            <person name="Kazmierczak K.M."/>
            <person name="Andrzejewski T.M."/>
            <person name="Davidsen T.M."/>
            <person name="Wayne K.J."/>
            <person name="Tettelin H."/>
            <person name="Glass J.I."/>
            <person name="Rusch D."/>
            <person name="Podicherti R."/>
            <person name="Tsui H.-C.T."/>
            <person name="Winkler M.E."/>
        </authorList>
    </citation>
    <scope>NUCLEOTIDE SEQUENCE</scope>
</reference>
<feature type="non-terminal residue" evidence="2">
    <location>
        <position position="36"/>
    </location>
</feature>
<dbReference type="AlphaFoldDB" id="A0A382SQD2"/>
<proteinExistence type="predicted"/>
<evidence type="ECO:0000256" key="1">
    <source>
        <dbReference type="SAM" id="MobiDB-lite"/>
    </source>
</evidence>
<evidence type="ECO:0000313" key="2">
    <source>
        <dbReference type="EMBL" id="SVD11101.1"/>
    </source>
</evidence>
<dbReference type="EMBL" id="UINC01130193">
    <property type="protein sequence ID" value="SVD11101.1"/>
    <property type="molecule type" value="Genomic_DNA"/>
</dbReference>
<protein>
    <submittedName>
        <fullName evidence="2">Uncharacterized protein</fullName>
    </submittedName>
</protein>
<gene>
    <name evidence="2" type="ORF">METZ01_LOCUS363955</name>
</gene>